<accession>A0ABQ8MW56</accession>
<dbReference type="EMBL" id="JACTAM010000003">
    <property type="protein sequence ID" value="KAI2667087.1"/>
    <property type="molecule type" value="Genomic_DNA"/>
</dbReference>
<evidence type="ECO:0000256" key="1">
    <source>
        <dbReference type="ARBA" id="ARBA00008535"/>
    </source>
</evidence>
<dbReference type="PANTHER" id="PTHR10903:SF188">
    <property type="entry name" value="GTPASE IMAP FAMILY MEMBER 2-LIKE-RELATED"/>
    <property type="match status" value="1"/>
</dbReference>
<dbReference type="SUPFAM" id="SSF52540">
    <property type="entry name" value="P-loop containing nucleoside triphosphate hydrolases"/>
    <property type="match status" value="1"/>
</dbReference>
<feature type="domain" description="AIG1-type G" evidence="5">
    <location>
        <begin position="9"/>
        <end position="201"/>
    </location>
</feature>
<dbReference type="Gene3D" id="3.40.50.300">
    <property type="entry name" value="P-loop containing nucleotide triphosphate hydrolases"/>
    <property type="match status" value="1"/>
</dbReference>
<evidence type="ECO:0000256" key="4">
    <source>
        <dbReference type="SAM" id="MobiDB-lite"/>
    </source>
</evidence>
<dbReference type="Proteomes" id="UP000830375">
    <property type="component" value="Unassembled WGS sequence"/>
</dbReference>
<keyword evidence="7" id="KW-1185">Reference proteome</keyword>
<dbReference type="PANTHER" id="PTHR10903">
    <property type="entry name" value="GTPASE, IMAP FAMILY MEMBER-RELATED"/>
    <property type="match status" value="1"/>
</dbReference>
<feature type="region of interest" description="Disordered" evidence="4">
    <location>
        <begin position="194"/>
        <end position="225"/>
    </location>
</feature>
<evidence type="ECO:0000313" key="7">
    <source>
        <dbReference type="Proteomes" id="UP000830375"/>
    </source>
</evidence>
<dbReference type="InterPro" id="IPR045058">
    <property type="entry name" value="GIMA/IAN/Toc"/>
</dbReference>
<evidence type="ECO:0000256" key="3">
    <source>
        <dbReference type="ARBA" id="ARBA00023134"/>
    </source>
</evidence>
<organism evidence="6 7">
    <name type="scientific">Labeo rohita</name>
    <name type="common">Indian major carp</name>
    <name type="synonym">Cyprinus rohita</name>
    <dbReference type="NCBI Taxonomy" id="84645"/>
    <lineage>
        <taxon>Eukaryota</taxon>
        <taxon>Metazoa</taxon>
        <taxon>Chordata</taxon>
        <taxon>Craniata</taxon>
        <taxon>Vertebrata</taxon>
        <taxon>Euteleostomi</taxon>
        <taxon>Actinopterygii</taxon>
        <taxon>Neopterygii</taxon>
        <taxon>Teleostei</taxon>
        <taxon>Ostariophysi</taxon>
        <taxon>Cypriniformes</taxon>
        <taxon>Cyprinidae</taxon>
        <taxon>Labeoninae</taxon>
        <taxon>Labeonini</taxon>
        <taxon>Labeo</taxon>
    </lineage>
</organism>
<evidence type="ECO:0000256" key="2">
    <source>
        <dbReference type="ARBA" id="ARBA00022741"/>
    </source>
</evidence>
<dbReference type="InterPro" id="IPR006703">
    <property type="entry name" value="G_AIG1"/>
</dbReference>
<evidence type="ECO:0000313" key="6">
    <source>
        <dbReference type="EMBL" id="KAI2667087.1"/>
    </source>
</evidence>
<feature type="compositionally biased region" description="Basic and acidic residues" evidence="4">
    <location>
        <begin position="210"/>
        <end position="225"/>
    </location>
</feature>
<protein>
    <submittedName>
        <fullName evidence="6">GTPase IMAP family member 5</fullName>
    </submittedName>
</protein>
<keyword evidence="2" id="KW-0547">Nucleotide-binding</keyword>
<sequence length="330" mass="38317">MASEGKGDSDDLRIVLLGVSGAGKSSIGNAILGREAFKESRTRESEIQTGRIEDRNISIIDTPGFFNTHLTDEELQEQMMKSLDLCDPGSDVFLLVINLETFEEDERNIVEKIEEIFSVRALKITMVLFIGRELMSKKEWKNFKFGEKFEDLVSKCRAYHEINRNDESNQICIKNLLNKIEELIKQNDEQHFKSKVDSVSQKRKTKEKKKQVENSRIKEQEKGRQEQAMLETFEINSTMEEGATLFEPEEFQLRKTTTNVCEDTVLQGMISLYRLSHERMGEDNEVKTQEDHWKMRQKKGQTTEEKHLTQADENFKLNNFTLFTNVVKPS</sequence>
<comment type="similarity">
    <text evidence="1">Belongs to the TRAFAC class TrmE-Era-EngA-EngB-Septin-like GTPase superfamily. AIG1/Toc34/Toc159-like paraseptin GTPase family. IAN subfamily.</text>
</comment>
<dbReference type="InterPro" id="IPR027417">
    <property type="entry name" value="P-loop_NTPase"/>
</dbReference>
<reference evidence="6 7" key="1">
    <citation type="submission" date="2022-01" db="EMBL/GenBank/DDBJ databases">
        <title>A high-quality chromosome-level genome assembly of rohu carp, Labeo rohita.</title>
        <authorList>
            <person name="Arick M.A. II"/>
            <person name="Hsu C.-Y."/>
            <person name="Magbanua Z."/>
            <person name="Pechanova O."/>
            <person name="Grover C."/>
            <person name="Miller E."/>
            <person name="Thrash A."/>
            <person name="Ezzel L."/>
            <person name="Alam S."/>
            <person name="Benzie J."/>
            <person name="Hamilton M."/>
            <person name="Karsi A."/>
            <person name="Lawrence M.L."/>
            <person name="Peterson D.G."/>
        </authorList>
    </citation>
    <scope>NUCLEOTIDE SEQUENCE [LARGE SCALE GENOMIC DNA]</scope>
    <source>
        <strain evidence="7">BAU-BD-2019</strain>
        <tissue evidence="6">Blood</tissue>
    </source>
</reference>
<gene>
    <name evidence="6" type="ORF">H4Q32_031052</name>
</gene>
<evidence type="ECO:0000259" key="5">
    <source>
        <dbReference type="PROSITE" id="PS51720"/>
    </source>
</evidence>
<proteinExistence type="inferred from homology"/>
<comment type="caution">
    <text evidence="6">The sequence shown here is derived from an EMBL/GenBank/DDBJ whole genome shotgun (WGS) entry which is preliminary data.</text>
</comment>
<dbReference type="PROSITE" id="PS51720">
    <property type="entry name" value="G_AIG1"/>
    <property type="match status" value="1"/>
</dbReference>
<name>A0ABQ8MW56_LABRO</name>
<keyword evidence="3" id="KW-0342">GTP-binding</keyword>
<dbReference type="Pfam" id="PF04548">
    <property type="entry name" value="AIG1"/>
    <property type="match status" value="1"/>
</dbReference>